<accession>A0A223RNP1</accession>
<gene>
    <name evidence="2" type="ORF">CDG81_03390</name>
</gene>
<evidence type="ECO:0000313" key="2">
    <source>
        <dbReference type="EMBL" id="ASU77510.1"/>
    </source>
</evidence>
<dbReference type="KEGG" id="aey:CDG81_03390"/>
<dbReference type="Proteomes" id="UP000215043">
    <property type="component" value="Chromosome"/>
</dbReference>
<name>A0A223RNP1_9ACTN</name>
<organism evidence="2 3">
    <name type="scientific">Actinopolyspora erythraea</name>
    <dbReference type="NCBI Taxonomy" id="414996"/>
    <lineage>
        <taxon>Bacteria</taxon>
        <taxon>Bacillati</taxon>
        <taxon>Actinomycetota</taxon>
        <taxon>Actinomycetes</taxon>
        <taxon>Actinopolysporales</taxon>
        <taxon>Actinopolysporaceae</taxon>
        <taxon>Actinopolyspora</taxon>
    </lineage>
</organism>
<proteinExistence type="predicted"/>
<protein>
    <submittedName>
        <fullName evidence="2">Uncharacterized protein</fullName>
    </submittedName>
</protein>
<evidence type="ECO:0000313" key="3">
    <source>
        <dbReference type="Proteomes" id="UP000215043"/>
    </source>
</evidence>
<evidence type="ECO:0000256" key="1">
    <source>
        <dbReference type="SAM" id="MobiDB-lite"/>
    </source>
</evidence>
<feature type="region of interest" description="Disordered" evidence="1">
    <location>
        <begin position="1"/>
        <end position="82"/>
    </location>
</feature>
<dbReference type="EMBL" id="CP022752">
    <property type="protein sequence ID" value="ASU77510.1"/>
    <property type="molecule type" value="Genomic_DNA"/>
</dbReference>
<sequence>MAATAGPEPPGREGACGPPSDTITSREPGAGSREPGAGSREPGAGSREPGAGSREPGAVGHRSGKPPRAGGRAQPDRAGPAR</sequence>
<reference evidence="2 3" key="1">
    <citation type="submission" date="2017-08" db="EMBL/GenBank/DDBJ databases">
        <title>The complete genome sequence of moderately halophilic actinomycete Actinopolyspora erythraea YIM 90600, the producer of novel erythromycin, novel actinopolysporins A-C and tubercidin.</title>
        <authorList>
            <person name="Yin M."/>
            <person name="Tang S."/>
        </authorList>
    </citation>
    <scope>NUCLEOTIDE SEQUENCE [LARGE SCALE GENOMIC DNA]</scope>
    <source>
        <strain evidence="2 3">YIM 90600</strain>
    </source>
</reference>
<dbReference type="AlphaFoldDB" id="A0A223RNP1"/>